<sequence length="431" mass="46400">MRRVTSIPGPERYMTHPAHQDPLHAAHPATMSSAFAIAIAGAFQSSLSVILTVVYGVIAARLGMVSPMTIKDVSTLCANLFLPALLFASIGRNLTIEKLQTYVPIFVWSAFCVFLSMGTGKIVTRLWRLPSWTVAVATFNNTASLPILLTQSFANAGLLSTIAGSNPSGAIERATSYYLVYSVVAKVATFSIGPYLFDKDCLSGPQPPLVAPHSPAASETSPLLPTRRPSMRSPYPIIRSALLSFSPITWSVILAIIIGLCPPLHHLFFSLPQDGGYLSAWVSESISNMGGVFAVLQIFIVGAKLSRSFEADSLSEPSSPPAKALVAIFAIRFVLWSFLSVLIIYWLVLHTALLPQDPVMWWCMIIMPIGPPAMTLSTLVDIINVGEGGRNMVARTLAFMYGVTPVMSLSVVVALRACEIAMEKKGGTTDP</sequence>
<reference evidence="6 7" key="1">
    <citation type="journal article" date="2020" name="ISME J.">
        <title>Uncovering the hidden diversity of litter-decomposition mechanisms in mushroom-forming fungi.</title>
        <authorList>
            <person name="Floudas D."/>
            <person name="Bentzer J."/>
            <person name="Ahren D."/>
            <person name="Johansson T."/>
            <person name="Persson P."/>
            <person name="Tunlid A."/>
        </authorList>
    </citation>
    <scope>NUCLEOTIDE SEQUENCE [LARGE SCALE GENOMIC DNA]</scope>
    <source>
        <strain evidence="6 7">CBS 146.42</strain>
    </source>
</reference>
<feature type="transmembrane region" description="Helical" evidence="5">
    <location>
        <begin position="359"/>
        <end position="380"/>
    </location>
</feature>
<comment type="subcellular location">
    <subcellularLocation>
        <location evidence="1">Membrane</location>
        <topology evidence="1">Multi-pass membrane protein</topology>
    </subcellularLocation>
</comment>
<evidence type="ECO:0000313" key="6">
    <source>
        <dbReference type="EMBL" id="KAF5359233.1"/>
    </source>
</evidence>
<keyword evidence="4 5" id="KW-0472">Membrane</keyword>
<dbReference type="InterPro" id="IPR004776">
    <property type="entry name" value="Mem_transp_PIN-like"/>
</dbReference>
<dbReference type="Pfam" id="PF03547">
    <property type="entry name" value="Mem_trans"/>
    <property type="match status" value="1"/>
</dbReference>
<accession>A0A8H5G6E7</accession>
<feature type="transmembrane region" description="Helical" evidence="5">
    <location>
        <begin position="280"/>
        <end position="303"/>
    </location>
</feature>
<dbReference type="GO" id="GO:0005783">
    <property type="term" value="C:endoplasmic reticulum"/>
    <property type="evidence" value="ECO:0007669"/>
    <property type="project" value="TreeGrafter"/>
</dbReference>
<dbReference type="PANTHER" id="PTHR31794">
    <property type="entry name" value="AUXIN EFFLUX TRANSPORTER FAMILY PROTEIN (EUROFUNG)"/>
    <property type="match status" value="1"/>
</dbReference>
<feature type="transmembrane region" description="Helical" evidence="5">
    <location>
        <begin position="237"/>
        <end position="260"/>
    </location>
</feature>
<name>A0A8H5G6E7_9AGAR</name>
<evidence type="ECO:0008006" key="8">
    <source>
        <dbReference type="Google" id="ProtNLM"/>
    </source>
</evidence>
<dbReference type="OrthoDB" id="191139at2759"/>
<dbReference type="Proteomes" id="UP000559027">
    <property type="component" value="Unassembled WGS sequence"/>
</dbReference>
<evidence type="ECO:0000256" key="1">
    <source>
        <dbReference type="ARBA" id="ARBA00004141"/>
    </source>
</evidence>
<feature type="transmembrane region" description="Helical" evidence="5">
    <location>
        <begin position="392"/>
        <end position="415"/>
    </location>
</feature>
<feature type="transmembrane region" description="Helical" evidence="5">
    <location>
        <begin position="324"/>
        <end position="347"/>
    </location>
</feature>
<evidence type="ECO:0000313" key="7">
    <source>
        <dbReference type="Proteomes" id="UP000559027"/>
    </source>
</evidence>
<feature type="transmembrane region" description="Helical" evidence="5">
    <location>
        <begin position="70"/>
        <end position="90"/>
    </location>
</feature>
<dbReference type="GO" id="GO:0055085">
    <property type="term" value="P:transmembrane transport"/>
    <property type="evidence" value="ECO:0007669"/>
    <property type="project" value="InterPro"/>
</dbReference>
<dbReference type="GO" id="GO:0016020">
    <property type="term" value="C:membrane"/>
    <property type="evidence" value="ECO:0007669"/>
    <property type="project" value="UniProtKB-SubCell"/>
</dbReference>
<comment type="caution">
    <text evidence="6">The sequence shown here is derived from an EMBL/GenBank/DDBJ whole genome shotgun (WGS) entry which is preliminary data.</text>
</comment>
<organism evidence="6 7">
    <name type="scientific">Leucocoprinus leucothites</name>
    <dbReference type="NCBI Taxonomy" id="201217"/>
    <lineage>
        <taxon>Eukaryota</taxon>
        <taxon>Fungi</taxon>
        <taxon>Dikarya</taxon>
        <taxon>Basidiomycota</taxon>
        <taxon>Agaricomycotina</taxon>
        <taxon>Agaricomycetes</taxon>
        <taxon>Agaricomycetidae</taxon>
        <taxon>Agaricales</taxon>
        <taxon>Agaricineae</taxon>
        <taxon>Agaricaceae</taxon>
        <taxon>Leucocoprinus</taxon>
    </lineage>
</organism>
<evidence type="ECO:0000256" key="2">
    <source>
        <dbReference type="ARBA" id="ARBA00022692"/>
    </source>
</evidence>
<keyword evidence="7" id="KW-1185">Reference proteome</keyword>
<dbReference type="EMBL" id="JAACJO010000004">
    <property type="protein sequence ID" value="KAF5359233.1"/>
    <property type="molecule type" value="Genomic_DNA"/>
</dbReference>
<keyword evidence="3 5" id="KW-1133">Transmembrane helix</keyword>
<dbReference type="AlphaFoldDB" id="A0A8H5G6E7"/>
<proteinExistence type="predicted"/>
<evidence type="ECO:0000256" key="5">
    <source>
        <dbReference type="SAM" id="Phobius"/>
    </source>
</evidence>
<dbReference type="PANTHER" id="PTHR31794:SF4">
    <property type="entry name" value="AUXIN EFFLUX TRANSPORTER FAMILY PROTEIN (EUROFUNG)"/>
    <property type="match status" value="1"/>
</dbReference>
<protein>
    <recommendedName>
        <fullName evidence="8">Auxin efflux carrier</fullName>
    </recommendedName>
</protein>
<feature type="transmembrane region" description="Helical" evidence="5">
    <location>
        <begin position="34"/>
        <end position="58"/>
    </location>
</feature>
<evidence type="ECO:0000256" key="3">
    <source>
        <dbReference type="ARBA" id="ARBA00022989"/>
    </source>
</evidence>
<keyword evidence="2 5" id="KW-0812">Transmembrane</keyword>
<feature type="transmembrane region" description="Helical" evidence="5">
    <location>
        <begin position="102"/>
        <end position="123"/>
    </location>
</feature>
<gene>
    <name evidence="6" type="ORF">D9756_002863</name>
</gene>
<evidence type="ECO:0000256" key="4">
    <source>
        <dbReference type="ARBA" id="ARBA00023136"/>
    </source>
</evidence>